<keyword evidence="3" id="KW-1185">Reference proteome</keyword>
<sequence length="78" mass="8447">MRGEVFEVAFALGEKRVVHGLVVISSSPEPLPVGLALQRSICPSLNFALDIARVMECLHSNGIIHRELKPGKVLSSIL</sequence>
<evidence type="ECO:0000313" key="3">
    <source>
        <dbReference type="Proteomes" id="UP000631114"/>
    </source>
</evidence>
<name>A0A835I5W1_9MAGN</name>
<gene>
    <name evidence="2" type="ORF">IFM89_024122</name>
</gene>
<evidence type="ECO:0000259" key="1">
    <source>
        <dbReference type="PROSITE" id="PS50011"/>
    </source>
</evidence>
<dbReference type="InterPro" id="IPR011009">
    <property type="entry name" value="Kinase-like_dom_sf"/>
</dbReference>
<dbReference type="AlphaFoldDB" id="A0A835I5W1"/>
<dbReference type="EMBL" id="JADFTS010000004">
    <property type="protein sequence ID" value="KAF9610697.1"/>
    <property type="molecule type" value="Genomic_DNA"/>
</dbReference>
<dbReference type="OrthoDB" id="4062651at2759"/>
<accession>A0A835I5W1</accession>
<proteinExistence type="predicted"/>
<evidence type="ECO:0000313" key="2">
    <source>
        <dbReference type="EMBL" id="KAF9610697.1"/>
    </source>
</evidence>
<reference evidence="2 3" key="1">
    <citation type="submission" date="2020-10" db="EMBL/GenBank/DDBJ databases">
        <title>The Coptis chinensis genome and diversification of protoberbering-type alkaloids.</title>
        <authorList>
            <person name="Wang B."/>
            <person name="Shu S."/>
            <person name="Song C."/>
            <person name="Liu Y."/>
        </authorList>
    </citation>
    <scope>NUCLEOTIDE SEQUENCE [LARGE SCALE GENOMIC DNA]</scope>
    <source>
        <strain evidence="2">HL-2020</strain>
        <tissue evidence="2">Leaf</tissue>
    </source>
</reference>
<feature type="domain" description="Protein kinase" evidence="1">
    <location>
        <begin position="1"/>
        <end position="78"/>
    </location>
</feature>
<comment type="caution">
    <text evidence="2">The sequence shown here is derived from an EMBL/GenBank/DDBJ whole genome shotgun (WGS) entry which is preliminary data.</text>
</comment>
<dbReference type="GO" id="GO:0004672">
    <property type="term" value="F:protein kinase activity"/>
    <property type="evidence" value="ECO:0007669"/>
    <property type="project" value="InterPro"/>
</dbReference>
<protein>
    <recommendedName>
        <fullName evidence="1">Protein kinase domain-containing protein</fullName>
    </recommendedName>
</protein>
<dbReference type="GO" id="GO:0005524">
    <property type="term" value="F:ATP binding"/>
    <property type="evidence" value="ECO:0007669"/>
    <property type="project" value="InterPro"/>
</dbReference>
<dbReference type="InterPro" id="IPR000719">
    <property type="entry name" value="Prot_kinase_dom"/>
</dbReference>
<dbReference type="Gene3D" id="1.10.510.10">
    <property type="entry name" value="Transferase(Phosphotransferase) domain 1"/>
    <property type="match status" value="1"/>
</dbReference>
<organism evidence="2 3">
    <name type="scientific">Coptis chinensis</name>
    <dbReference type="NCBI Taxonomy" id="261450"/>
    <lineage>
        <taxon>Eukaryota</taxon>
        <taxon>Viridiplantae</taxon>
        <taxon>Streptophyta</taxon>
        <taxon>Embryophyta</taxon>
        <taxon>Tracheophyta</taxon>
        <taxon>Spermatophyta</taxon>
        <taxon>Magnoliopsida</taxon>
        <taxon>Ranunculales</taxon>
        <taxon>Ranunculaceae</taxon>
        <taxon>Coptidoideae</taxon>
        <taxon>Coptis</taxon>
    </lineage>
</organism>
<dbReference type="SUPFAM" id="SSF56112">
    <property type="entry name" value="Protein kinase-like (PK-like)"/>
    <property type="match status" value="1"/>
</dbReference>
<dbReference type="PROSITE" id="PS50011">
    <property type="entry name" value="PROTEIN_KINASE_DOM"/>
    <property type="match status" value="1"/>
</dbReference>
<dbReference type="Proteomes" id="UP000631114">
    <property type="component" value="Unassembled WGS sequence"/>
</dbReference>